<accession>A0AAP9Y0W1</accession>
<dbReference type="GeneID" id="45699193"/>
<dbReference type="EMBL" id="CP065601">
    <property type="protein sequence ID" value="QPQ92028.1"/>
    <property type="molecule type" value="Genomic_DNA"/>
</dbReference>
<sequence>MMQSIPPSAVASQKLNALIRFAYLGFVDDPDYPGLGARFQLVYLEGSDLS</sequence>
<protein>
    <submittedName>
        <fullName evidence="1">Uncharacterized protein</fullName>
    </submittedName>
</protein>
<evidence type="ECO:0000313" key="1">
    <source>
        <dbReference type="EMBL" id="QPQ92028.1"/>
    </source>
</evidence>
<name>A0AAP9Y0W1_BURGL</name>
<gene>
    <name evidence="1" type="ORF">I6H06_23295</name>
</gene>
<dbReference type="Proteomes" id="UP000594892">
    <property type="component" value="Chromosome 2"/>
</dbReference>
<reference evidence="1 2" key="1">
    <citation type="submission" date="2020-12" db="EMBL/GenBank/DDBJ databases">
        <title>FDA dAtabase for Regulatory Grade micrObial Sequences (FDA-ARGOS): Supporting development and validation of Infectious Disease Dx tests.</title>
        <authorList>
            <person name="Minogue T."/>
            <person name="Wolcott M."/>
            <person name="Wasieloski L."/>
            <person name="Aguilar W."/>
            <person name="Moore D."/>
            <person name="Jaissle J."/>
            <person name="Tallon L."/>
            <person name="Sadzewicz L."/>
            <person name="Zhao X."/>
            <person name="Boylan J."/>
            <person name="Ott S."/>
            <person name="Bowen H."/>
            <person name="Vavikolanu K."/>
            <person name="Mehta A."/>
            <person name="Aluvathingal J."/>
            <person name="Nadendla S."/>
            <person name="Yan Y."/>
            <person name="Sichtig H."/>
        </authorList>
    </citation>
    <scope>NUCLEOTIDE SEQUENCE [LARGE SCALE GENOMIC DNA]</scope>
    <source>
        <strain evidence="1 2">FDAARGOS_949</strain>
    </source>
</reference>
<dbReference type="RefSeq" id="WP_167343609.1">
    <property type="nucleotide sequence ID" value="NZ_NJFN02000003.1"/>
</dbReference>
<evidence type="ECO:0000313" key="2">
    <source>
        <dbReference type="Proteomes" id="UP000594892"/>
    </source>
</evidence>
<proteinExistence type="predicted"/>
<dbReference type="AlphaFoldDB" id="A0AAP9Y0W1"/>
<organism evidence="1 2">
    <name type="scientific">Burkholderia glumae</name>
    <name type="common">Pseudomonas glumae</name>
    <dbReference type="NCBI Taxonomy" id="337"/>
    <lineage>
        <taxon>Bacteria</taxon>
        <taxon>Pseudomonadati</taxon>
        <taxon>Pseudomonadota</taxon>
        <taxon>Betaproteobacteria</taxon>
        <taxon>Burkholderiales</taxon>
        <taxon>Burkholderiaceae</taxon>
        <taxon>Burkholderia</taxon>
    </lineage>
</organism>